<organism evidence="2 3">
    <name type="scientific">Candidatus Sphingobacterium stercoripullorum</name>
    <dbReference type="NCBI Taxonomy" id="2838759"/>
    <lineage>
        <taxon>Bacteria</taxon>
        <taxon>Pseudomonadati</taxon>
        <taxon>Bacteroidota</taxon>
        <taxon>Sphingobacteriia</taxon>
        <taxon>Sphingobacteriales</taxon>
        <taxon>Sphingobacteriaceae</taxon>
        <taxon>Sphingobacterium</taxon>
    </lineage>
</organism>
<accession>A0A9D1WAP3</accession>
<evidence type="ECO:0000313" key="3">
    <source>
        <dbReference type="Proteomes" id="UP000824156"/>
    </source>
</evidence>
<dbReference type="EMBL" id="DXEZ01000308">
    <property type="protein sequence ID" value="HIX55530.1"/>
    <property type="molecule type" value="Genomic_DNA"/>
</dbReference>
<dbReference type="Proteomes" id="UP000824156">
    <property type="component" value="Unassembled WGS sequence"/>
</dbReference>
<evidence type="ECO:0000259" key="1">
    <source>
        <dbReference type="Pfam" id="PF13924"/>
    </source>
</evidence>
<dbReference type="InterPro" id="IPR024311">
    <property type="entry name" value="Lipocalin-like"/>
</dbReference>
<proteinExistence type="predicted"/>
<reference evidence="2" key="1">
    <citation type="journal article" date="2021" name="PeerJ">
        <title>Extensive microbial diversity within the chicken gut microbiome revealed by metagenomics and culture.</title>
        <authorList>
            <person name="Gilroy R."/>
            <person name="Ravi A."/>
            <person name="Getino M."/>
            <person name="Pursley I."/>
            <person name="Horton D.L."/>
            <person name="Alikhan N.F."/>
            <person name="Baker D."/>
            <person name="Gharbi K."/>
            <person name="Hall N."/>
            <person name="Watson M."/>
            <person name="Adriaenssens E.M."/>
            <person name="Foster-Nyarko E."/>
            <person name="Jarju S."/>
            <person name="Secka A."/>
            <person name="Antonio M."/>
            <person name="Oren A."/>
            <person name="Chaudhuri R.R."/>
            <person name="La Ragione R."/>
            <person name="Hildebrand F."/>
            <person name="Pallen M.J."/>
        </authorList>
    </citation>
    <scope>NUCLEOTIDE SEQUENCE</scope>
    <source>
        <strain evidence="2">1719</strain>
    </source>
</reference>
<name>A0A9D1WAP3_9SPHI</name>
<dbReference type="Pfam" id="PF13924">
    <property type="entry name" value="Lipocalin_5"/>
    <property type="match status" value="1"/>
</dbReference>
<gene>
    <name evidence="2" type="ORF">H9853_10945</name>
</gene>
<reference evidence="2" key="2">
    <citation type="submission" date="2021-04" db="EMBL/GenBank/DDBJ databases">
        <authorList>
            <person name="Gilroy R."/>
        </authorList>
    </citation>
    <scope>NUCLEOTIDE SEQUENCE</scope>
    <source>
        <strain evidence="2">1719</strain>
    </source>
</reference>
<protein>
    <submittedName>
        <fullName evidence="2">Lipocalin-like domain-containing protein</fullName>
    </submittedName>
</protein>
<feature type="domain" description="Lipocalin-like" evidence="1">
    <location>
        <begin position="10"/>
        <end position="146"/>
    </location>
</feature>
<dbReference type="AlphaFoldDB" id="A0A9D1WAP3"/>
<comment type="caution">
    <text evidence="2">The sequence shown here is derived from an EMBL/GenBank/DDBJ whole genome shotgun (WGS) entry which is preliminary data.</text>
</comment>
<sequence>MEKLKKELLGAWSLISYIELPVGGSDSKFPMGKNPKGLLSFLEPSILSLQITAPEREHWSVMDMQQVPEAEVAASARTFLAVSGNYRIHPKLPVLTMQPEISSIPNLVESALEYHFELESDVLYLKSVEPFLSAGTMTNMHLTWKRMPVSSINHRKQRFVELITGGKEELNKQLDVEI</sequence>
<evidence type="ECO:0000313" key="2">
    <source>
        <dbReference type="EMBL" id="HIX55530.1"/>
    </source>
</evidence>